<dbReference type="AlphaFoldDB" id="A0A0S4LD76"/>
<protein>
    <submittedName>
        <fullName evidence="2">Methyltransferase, ubiE family</fullName>
        <ecNumber evidence="2">2.1.1.-</ecNumber>
    </submittedName>
</protein>
<keyword evidence="2" id="KW-0489">Methyltransferase</keyword>
<sequence>MTISTMTAEESGMKTRLKAMWSAGNYDRFSRSMEAGAREFYDRLVLAPGSRLLDVGCGSGQLALMAARDGLDVVGVDIAENWIERAQVRAKAEKLQARFEQADAETLPFEIGTFDAVVSLIGAMFAPRPQLVAQELLRVCVPGGIIAMANWTPQGFVGQKFKTVSKFIAPSGMPSPVLWGDELTVRERLSHGLSELSLTKRQYLFSYPFPPSEVVEFFRLYYGPTHQAFASLDELGRSRLRQELEALWSAHNRADGESTAVYAEYLEVIGIRL</sequence>
<name>A0A0S4LD76_9BACT</name>
<dbReference type="SUPFAM" id="SSF53335">
    <property type="entry name" value="S-adenosyl-L-methionine-dependent methyltransferases"/>
    <property type="match status" value="1"/>
</dbReference>
<dbReference type="OrthoDB" id="9795634at2"/>
<dbReference type="Gene3D" id="3.40.50.150">
    <property type="entry name" value="Vaccinia Virus protein VP39"/>
    <property type="match status" value="1"/>
</dbReference>
<dbReference type="GO" id="GO:0008757">
    <property type="term" value="F:S-adenosylmethionine-dependent methyltransferase activity"/>
    <property type="evidence" value="ECO:0007669"/>
    <property type="project" value="InterPro"/>
</dbReference>
<evidence type="ECO:0000313" key="3">
    <source>
        <dbReference type="Proteomes" id="UP000198736"/>
    </source>
</evidence>
<keyword evidence="3" id="KW-1185">Reference proteome</keyword>
<evidence type="ECO:0000259" key="1">
    <source>
        <dbReference type="Pfam" id="PF08241"/>
    </source>
</evidence>
<reference evidence="3" key="1">
    <citation type="submission" date="2015-10" db="EMBL/GenBank/DDBJ databases">
        <authorList>
            <person name="Luecker S."/>
            <person name="Luecker S."/>
        </authorList>
    </citation>
    <scope>NUCLEOTIDE SEQUENCE [LARGE SCALE GENOMIC DNA]</scope>
</reference>
<dbReference type="PANTHER" id="PTHR43591">
    <property type="entry name" value="METHYLTRANSFERASE"/>
    <property type="match status" value="1"/>
</dbReference>
<proteinExistence type="predicted"/>
<evidence type="ECO:0000313" key="2">
    <source>
        <dbReference type="EMBL" id="CUS34666.1"/>
    </source>
</evidence>
<feature type="domain" description="Methyltransferase type 11" evidence="1">
    <location>
        <begin position="53"/>
        <end position="147"/>
    </location>
</feature>
<dbReference type="EC" id="2.1.1.-" evidence="2"/>
<dbReference type="STRING" id="1742973.COMA2_180016"/>
<dbReference type="InterPro" id="IPR029063">
    <property type="entry name" value="SAM-dependent_MTases_sf"/>
</dbReference>
<dbReference type="Pfam" id="PF08241">
    <property type="entry name" value="Methyltransf_11"/>
    <property type="match status" value="1"/>
</dbReference>
<dbReference type="GO" id="GO:0032259">
    <property type="term" value="P:methylation"/>
    <property type="evidence" value="ECO:0007669"/>
    <property type="project" value="UniProtKB-KW"/>
</dbReference>
<dbReference type="InterPro" id="IPR013216">
    <property type="entry name" value="Methyltransf_11"/>
</dbReference>
<dbReference type="RefSeq" id="WP_090895942.1">
    <property type="nucleotide sequence ID" value="NZ_CZPZ01000010.1"/>
</dbReference>
<dbReference type="EMBL" id="CZPZ01000010">
    <property type="protein sequence ID" value="CUS34666.1"/>
    <property type="molecule type" value="Genomic_DNA"/>
</dbReference>
<dbReference type="Proteomes" id="UP000198736">
    <property type="component" value="Unassembled WGS sequence"/>
</dbReference>
<organism evidence="2 3">
    <name type="scientific">Candidatus Nitrospira nitrificans</name>
    <dbReference type="NCBI Taxonomy" id="1742973"/>
    <lineage>
        <taxon>Bacteria</taxon>
        <taxon>Pseudomonadati</taxon>
        <taxon>Nitrospirota</taxon>
        <taxon>Nitrospiria</taxon>
        <taxon>Nitrospirales</taxon>
        <taxon>Nitrospiraceae</taxon>
        <taxon>Nitrospira</taxon>
    </lineage>
</organism>
<dbReference type="CDD" id="cd02440">
    <property type="entry name" value="AdoMet_MTases"/>
    <property type="match status" value="1"/>
</dbReference>
<gene>
    <name evidence="2" type="ORF">COMA2_180016</name>
</gene>
<keyword evidence="2" id="KW-0808">Transferase</keyword>
<accession>A0A0S4LD76</accession>